<dbReference type="EMBL" id="JAACAK010000140">
    <property type="protein sequence ID" value="NIR76654.1"/>
    <property type="molecule type" value="Genomic_DNA"/>
</dbReference>
<protein>
    <submittedName>
        <fullName evidence="1">ATP-grasp domain-containing protein</fullName>
    </submittedName>
</protein>
<dbReference type="Proteomes" id="UP000702544">
    <property type="component" value="Unassembled WGS sequence"/>
</dbReference>
<dbReference type="Gene3D" id="3.30.470.20">
    <property type="entry name" value="ATP-grasp fold, B domain"/>
    <property type="match status" value="1"/>
</dbReference>
<name>A0AAE4ZAY6_9BACT</name>
<dbReference type="Pfam" id="PF13535">
    <property type="entry name" value="ATP-grasp_4"/>
    <property type="match status" value="1"/>
</dbReference>
<dbReference type="SUPFAM" id="SSF56059">
    <property type="entry name" value="Glutathione synthetase ATP-binding domain-like"/>
    <property type="match status" value="1"/>
</dbReference>
<comment type="caution">
    <text evidence="1">The sequence shown here is derived from an EMBL/GenBank/DDBJ whole genome shotgun (WGS) entry which is preliminary data.</text>
</comment>
<feature type="non-terminal residue" evidence="1">
    <location>
        <position position="1"/>
    </location>
</feature>
<accession>A0AAE4ZAY6</accession>
<evidence type="ECO:0000313" key="2">
    <source>
        <dbReference type="Proteomes" id="UP000702544"/>
    </source>
</evidence>
<dbReference type="AlphaFoldDB" id="A0AAE4ZAY6"/>
<proteinExistence type="predicted"/>
<gene>
    <name evidence="1" type="ORF">GWO12_16360</name>
</gene>
<organism evidence="1 2">
    <name type="scientific">Candidatus Kutchimonas denitrificans</name>
    <dbReference type="NCBI Taxonomy" id="3056748"/>
    <lineage>
        <taxon>Bacteria</taxon>
        <taxon>Pseudomonadati</taxon>
        <taxon>Gemmatimonadota</taxon>
        <taxon>Gemmatimonadia</taxon>
        <taxon>Candidatus Palauibacterales</taxon>
        <taxon>Candidatus Palauibacteraceae</taxon>
        <taxon>Candidatus Kutchimonas</taxon>
    </lineage>
</organism>
<feature type="non-terminal residue" evidence="1">
    <location>
        <position position="92"/>
    </location>
</feature>
<reference evidence="1 2" key="1">
    <citation type="submission" date="2020-01" db="EMBL/GenBank/DDBJ databases">
        <title>Genomes assembled from Gulf of Kutch pelagic sediment metagenomes.</title>
        <authorList>
            <person name="Chandrashekar M."/>
            <person name="Mahajan M.S."/>
            <person name="Dave K.J."/>
            <person name="Vatsa P."/>
            <person name="Nathani N.M."/>
        </authorList>
    </citation>
    <scope>NUCLEOTIDE SEQUENCE [LARGE SCALE GENOMIC DNA]</scope>
    <source>
        <strain evidence="1">KS3-K002</strain>
    </source>
</reference>
<evidence type="ECO:0000313" key="1">
    <source>
        <dbReference type="EMBL" id="NIR76654.1"/>
    </source>
</evidence>
<sequence length="92" mass="10852">QVIGGRQCTLEGYVHEGEVVPYGIVDSIRYPQVLSFFYYLYPSKLPERVQERMGELTKTVMTHIGFDNSAFNIEFFWDEVQDQIWLLEINTR</sequence>